<keyword evidence="3" id="KW-1185">Reference proteome</keyword>
<sequence length="206" mass="23495">MCLIGLLLPFKDKEYQKHKSRSSGHRHSERPHREGSHRHEKGASEQDSERPHRERNHRRENEEAKNSRAVAEDALARLCLSLEQSLLEEQQRWREQDMLDRSELHRLGLERGRMPSEEAPPYSLRDEAAARQPTPEPQHQKNGVADSAPCRRNGDSSVDSSALCCRNCVCTRCGSAIIKCPTVPELDDTRVRAFTESGADSRRRPA</sequence>
<evidence type="ECO:0000313" key="3">
    <source>
        <dbReference type="Proteomes" id="UP001303115"/>
    </source>
</evidence>
<accession>A0AAN6PKP1</accession>
<organism evidence="2 3">
    <name type="scientific">Parachaetomium inaequale</name>
    <dbReference type="NCBI Taxonomy" id="2588326"/>
    <lineage>
        <taxon>Eukaryota</taxon>
        <taxon>Fungi</taxon>
        <taxon>Dikarya</taxon>
        <taxon>Ascomycota</taxon>
        <taxon>Pezizomycotina</taxon>
        <taxon>Sordariomycetes</taxon>
        <taxon>Sordariomycetidae</taxon>
        <taxon>Sordariales</taxon>
        <taxon>Chaetomiaceae</taxon>
        <taxon>Parachaetomium</taxon>
    </lineage>
</organism>
<name>A0AAN6PKP1_9PEZI</name>
<comment type="caution">
    <text evidence="2">The sequence shown here is derived from an EMBL/GenBank/DDBJ whole genome shotgun (WGS) entry which is preliminary data.</text>
</comment>
<evidence type="ECO:0000256" key="1">
    <source>
        <dbReference type="SAM" id="MobiDB-lite"/>
    </source>
</evidence>
<dbReference type="EMBL" id="MU854339">
    <property type="protein sequence ID" value="KAK4042557.1"/>
    <property type="molecule type" value="Genomic_DNA"/>
</dbReference>
<feature type="region of interest" description="Disordered" evidence="1">
    <location>
        <begin position="13"/>
        <end position="69"/>
    </location>
</feature>
<feature type="compositionally biased region" description="Basic and acidic residues" evidence="1">
    <location>
        <begin position="41"/>
        <end position="69"/>
    </location>
</feature>
<dbReference type="Proteomes" id="UP001303115">
    <property type="component" value="Unassembled WGS sequence"/>
</dbReference>
<feature type="compositionally biased region" description="Basic residues" evidence="1">
    <location>
        <begin position="18"/>
        <end position="40"/>
    </location>
</feature>
<gene>
    <name evidence="2" type="ORF">C8A01DRAFT_13843</name>
</gene>
<feature type="region of interest" description="Disordered" evidence="1">
    <location>
        <begin position="106"/>
        <end position="160"/>
    </location>
</feature>
<reference evidence="3" key="1">
    <citation type="journal article" date="2023" name="Mol. Phylogenet. Evol.">
        <title>Genome-scale phylogeny and comparative genomics of the fungal order Sordariales.</title>
        <authorList>
            <person name="Hensen N."/>
            <person name="Bonometti L."/>
            <person name="Westerberg I."/>
            <person name="Brannstrom I.O."/>
            <person name="Guillou S."/>
            <person name="Cros-Aarteil S."/>
            <person name="Calhoun S."/>
            <person name="Haridas S."/>
            <person name="Kuo A."/>
            <person name="Mondo S."/>
            <person name="Pangilinan J."/>
            <person name="Riley R."/>
            <person name="LaButti K."/>
            <person name="Andreopoulos B."/>
            <person name="Lipzen A."/>
            <person name="Chen C."/>
            <person name="Yan M."/>
            <person name="Daum C."/>
            <person name="Ng V."/>
            <person name="Clum A."/>
            <person name="Steindorff A."/>
            <person name="Ohm R.A."/>
            <person name="Martin F."/>
            <person name="Silar P."/>
            <person name="Natvig D.O."/>
            <person name="Lalanne C."/>
            <person name="Gautier V."/>
            <person name="Ament-Velasquez S.L."/>
            <person name="Kruys A."/>
            <person name="Hutchinson M.I."/>
            <person name="Powell A.J."/>
            <person name="Barry K."/>
            <person name="Miller A.N."/>
            <person name="Grigoriev I.V."/>
            <person name="Debuchy R."/>
            <person name="Gladieux P."/>
            <person name="Hiltunen Thoren M."/>
            <person name="Johannesson H."/>
        </authorList>
    </citation>
    <scope>NUCLEOTIDE SEQUENCE [LARGE SCALE GENOMIC DNA]</scope>
    <source>
        <strain evidence="3">CBS 284.82</strain>
    </source>
</reference>
<evidence type="ECO:0000313" key="2">
    <source>
        <dbReference type="EMBL" id="KAK4042557.1"/>
    </source>
</evidence>
<proteinExistence type="predicted"/>
<protein>
    <submittedName>
        <fullName evidence="2">Uncharacterized protein</fullName>
    </submittedName>
</protein>
<dbReference type="AlphaFoldDB" id="A0AAN6PKP1"/>
<feature type="compositionally biased region" description="Basic and acidic residues" evidence="1">
    <location>
        <begin position="106"/>
        <end position="116"/>
    </location>
</feature>